<gene>
    <name evidence="1" type="ORF">BLL52_0606</name>
</gene>
<dbReference type="EMBL" id="MSYM01000005">
    <property type="protein sequence ID" value="OLP08318.1"/>
    <property type="molecule type" value="Genomic_DNA"/>
</dbReference>
<reference evidence="1 2" key="1">
    <citation type="submission" date="2017-01" db="EMBL/GenBank/DDBJ databases">
        <title>Genome sequence of Rhodoferax antarcticus ANT.BR, a psychrophilic purple nonsulfur bacterium from an Antarctic microbial mat.</title>
        <authorList>
            <person name="Baker J."/>
            <person name="Riester C."/>
            <person name="Skinner B."/>
            <person name="Newell A."/>
            <person name="Swingley W."/>
            <person name="Madigan M."/>
            <person name="Jung D."/>
            <person name="Asao M."/>
            <person name="Chen M."/>
            <person name="Loughlin P."/>
            <person name="Pan H."/>
            <person name="Lin S."/>
            <person name="Li N."/>
            <person name="Shaw J."/>
            <person name="Prado M."/>
            <person name="Sherman C."/>
            <person name="Li X."/>
            <person name="Tang J."/>
            <person name="Blankenship R."/>
            <person name="Zhao T."/>
            <person name="Touchman J."/>
            <person name="Sattley M."/>
        </authorList>
    </citation>
    <scope>NUCLEOTIDE SEQUENCE [LARGE SCALE GENOMIC DNA]</scope>
    <source>
        <strain evidence="1 2">ANT.BR</strain>
    </source>
</reference>
<evidence type="ECO:0000313" key="2">
    <source>
        <dbReference type="Proteomes" id="UP000185911"/>
    </source>
</evidence>
<dbReference type="AlphaFoldDB" id="A0A1Q8YJT8"/>
<organism evidence="1 2">
    <name type="scientific">Rhodoferax antarcticus ANT.BR</name>
    <dbReference type="NCBI Taxonomy" id="1111071"/>
    <lineage>
        <taxon>Bacteria</taxon>
        <taxon>Pseudomonadati</taxon>
        <taxon>Pseudomonadota</taxon>
        <taxon>Betaproteobacteria</taxon>
        <taxon>Burkholderiales</taxon>
        <taxon>Comamonadaceae</taxon>
        <taxon>Rhodoferax</taxon>
    </lineage>
</organism>
<accession>A0A1Q8YJT8</accession>
<name>A0A1Q8YJT8_9BURK</name>
<dbReference type="Proteomes" id="UP000185911">
    <property type="component" value="Unassembled WGS sequence"/>
</dbReference>
<keyword evidence="2" id="KW-1185">Reference proteome</keyword>
<evidence type="ECO:0000313" key="1">
    <source>
        <dbReference type="EMBL" id="OLP08318.1"/>
    </source>
</evidence>
<comment type="caution">
    <text evidence="1">The sequence shown here is derived from an EMBL/GenBank/DDBJ whole genome shotgun (WGS) entry which is preliminary data.</text>
</comment>
<protein>
    <submittedName>
        <fullName evidence="1">Uncharacterized protein</fullName>
    </submittedName>
</protein>
<proteinExistence type="predicted"/>
<sequence>MTPSEIDLLRQSKKSIADYVQKELPGRLKQRHLEHMLIKA</sequence>